<organism evidence="1 2">
    <name type="scientific">Trametes coccinea (strain BRFM310)</name>
    <name type="common">Pycnoporus coccineus</name>
    <dbReference type="NCBI Taxonomy" id="1353009"/>
    <lineage>
        <taxon>Eukaryota</taxon>
        <taxon>Fungi</taxon>
        <taxon>Dikarya</taxon>
        <taxon>Basidiomycota</taxon>
        <taxon>Agaricomycotina</taxon>
        <taxon>Agaricomycetes</taxon>
        <taxon>Polyporales</taxon>
        <taxon>Polyporaceae</taxon>
        <taxon>Trametes</taxon>
    </lineage>
</organism>
<proteinExistence type="predicted"/>
<dbReference type="EMBL" id="KZ084093">
    <property type="protein sequence ID" value="OSD05282.1"/>
    <property type="molecule type" value="Genomic_DNA"/>
</dbReference>
<sequence length="278" mass="32468">MAGSSERRPHPMYQDHNGFVERVMLKMAGAIPSAKCNLHAVAAHPENASPEDLRELRDAVQRRRFVEDVMELDGIYFPGLDAIKMANETQDTSATLKERMKEEQKKHIEDTRKLYKWQAGDYCEEMINLSRSKADIDDPHVEDFYQASRSSFDIANTFDDNLDRFNHARMSSLIAIATQRKACQQREEAEQQRRDRQFPSSIDDFHAIRNKDVQIRIARFLVADDSKRDQMMTSFNWAWRQVAPLVNDYQQSQPFKTEIERLLRDLEVQDPRKARMGT</sequence>
<dbReference type="Proteomes" id="UP000193067">
    <property type="component" value="Unassembled WGS sequence"/>
</dbReference>
<keyword evidence="2" id="KW-1185">Reference proteome</keyword>
<gene>
    <name evidence="1" type="ORF">PYCCODRAFT_1457322</name>
</gene>
<accession>A0A1Y2IZ85</accession>
<evidence type="ECO:0000313" key="1">
    <source>
        <dbReference type="EMBL" id="OSD05282.1"/>
    </source>
</evidence>
<protein>
    <submittedName>
        <fullName evidence="1">Uncharacterized protein</fullName>
    </submittedName>
</protein>
<dbReference type="AlphaFoldDB" id="A0A1Y2IZ85"/>
<evidence type="ECO:0000313" key="2">
    <source>
        <dbReference type="Proteomes" id="UP000193067"/>
    </source>
</evidence>
<name>A0A1Y2IZ85_TRAC3</name>
<dbReference type="OrthoDB" id="3058840at2759"/>
<reference evidence="1 2" key="1">
    <citation type="journal article" date="2015" name="Biotechnol. Biofuels">
        <title>Enhanced degradation of softwood versus hardwood by the white-rot fungus Pycnoporus coccineus.</title>
        <authorList>
            <person name="Couturier M."/>
            <person name="Navarro D."/>
            <person name="Chevret D."/>
            <person name="Henrissat B."/>
            <person name="Piumi F."/>
            <person name="Ruiz-Duenas F.J."/>
            <person name="Martinez A.T."/>
            <person name="Grigoriev I.V."/>
            <person name="Riley R."/>
            <person name="Lipzen A."/>
            <person name="Berrin J.G."/>
            <person name="Master E.R."/>
            <person name="Rosso M.N."/>
        </authorList>
    </citation>
    <scope>NUCLEOTIDE SEQUENCE [LARGE SCALE GENOMIC DNA]</scope>
    <source>
        <strain evidence="1 2">BRFM310</strain>
    </source>
</reference>
<dbReference type="STRING" id="1353009.A0A1Y2IZ85"/>